<protein>
    <submittedName>
        <fullName evidence="9">Similar to Saccharomyces cerevisiae YDR513W GRX2 Cytoplasmic glutaredoxin</fullName>
    </submittedName>
</protein>
<keyword evidence="5" id="KW-0676">Redox-active center</keyword>
<dbReference type="PROSITE" id="PS00195">
    <property type="entry name" value="GLUTAREDOXIN_1"/>
    <property type="match status" value="1"/>
</dbReference>
<comment type="catalytic activity">
    <reaction evidence="6">
        <text>1-chloro-2,4-dinitrobenzene + glutathione = 2,4-dinitrophenyl-S-glutathione + chloride + H(+)</text>
        <dbReference type="Rhea" id="RHEA:51220"/>
        <dbReference type="ChEBI" id="CHEBI:15378"/>
        <dbReference type="ChEBI" id="CHEBI:17996"/>
        <dbReference type="ChEBI" id="CHEBI:34718"/>
        <dbReference type="ChEBI" id="CHEBI:57925"/>
        <dbReference type="ChEBI" id="CHEBI:133977"/>
        <dbReference type="EC" id="2.5.1.18"/>
    </reaction>
</comment>
<keyword evidence="2" id="KW-0813">Transport</keyword>
<dbReference type="NCBIfam" id="TIGR02180">
    <property type="entry name" value="GRX_euk"/>
    <property type="match status" value="1"/>
</dbReference>
<name>A0A1X7R3A0_9SACH</name>
<dbReference type="FunFam" id="3.40.30.10:FF:000026">
    <property type="entry name" value="Glutaredoxin 2"/>
    <property type="match status" value="1"/>
</dbReference>
<accession>A0A1X7R3A0</accession>
<keyword evidence="4" id="KW-1015">Disulfide bond</keyword>
<comment type="catalytic activity">
    <reaction evidence="7">
        <text>RX + glutathione = an S-substituted glutathione + a halide anion + H(+)</text>
        <dbReference type="Rhea" id="RHEA:16437"/>
        <dbReference type="ChEBI" id="CHEBI:15378"/>
        <dbReference type="ChEBI" id="CHEBI:16042"/>
        <dbReference type="ChEBI" id="CHEBI:17792"/>
        <dbReference type="ChEBI" id="CHEBI:57925"/>
        <dbReference type="ChEBI" id="CHEBI:90779"/>
        <dbReference type="EC" id="2.5.1.18"/>
    </reaction>
</comment>
<evidence type="ECO:0000313" key="10">
    <source>
        <dbReference type="Proteomes" id="UP000196158"/>
    </source>
</evidence>
<organism evidence="9 10">
    <name type="scientific">Maudiozyma saulgeensis</name>
    <dbReference type="NCBI Taxonomy" id="1789683"/>
    <lineage>
        <taxon>Eukaryota</taxon>
        <taxon>Fungi</taxon>
        <taxon>Dikarya</taxon>
        <taxon>Ascomycota</taxon>
        <taxon>Saccharomycotina</taxon>
        <taxon>Saccharomycetes</taxon>
        <taxon>Saccharomycetales</taxon>
        <taxon>Saccharomycetaceae</taxon>
        <taxon>Maudiozyma</taxon>
    </lineage>
</organism>
<reference evidence="9 10" key="1">
    <citation type="submission" date="2017-04" db="EMBL/GenBank/DDBJ databases">
        <authorList>
            <person name="Afonso C.L."/>
            <person name="Miller P.J."/>
            <person name="Scott M.A."/>
            <person name="Spackman E."/>
            <person name="Goraichik I."/>
            <person name="Dimitrov K.M."/>
            <person name="Suarez D.L."/>
            <person name="Swayne D.E."/>
        </authorList>
    </citation>
    <scope>NUCLEOTIDE SEQUENCE [LARGE SCALE GENOMIC DNA]</scope>
</reference>
<dbReference type="Proteomes" id="UP000196158">
    <property type="component" value="Unassembled WGS sequence"/>
</dbReference>
<comment type="catalytic activity">
    <reaction evidence="1">
        <text>2 glutathione + H2O2 = glutathione disulfide + 2 H2O</text>
        <dbReference type="Rhea" id="RHEA:16833"/>
        <dbReference type="ChEBI" id="CHEBI:15377"/>
        <dbReference type="ChEBI" id="CHEBI:16240"/>
        <dbReference type="ChEBI" id="CHEBI:57925"/>
        <dbReference type="ChEBI" id="CHEBI:58297"/>
        <dbReference type="EC" id="1.11.1.9"/>
    </reaction>
</comment>
<evidence type="ECO:0000313" key="9">
    <source>
        <dbReference type="EMBL" id="SMN20115.1"/>
    </source>
</evidence>
<dbReference type="SUPFAM" id="SSF52833">
    <property type="entry name" value="Thioredoxin-like"/>
    <property type="match status" value="1"/>
</dbReference>
<dbReference type="GO" id="GO:0005737">
    <property type="term" value="C:cytoplasm"/>
    <property type="evidence" value="ECO:0007669"/>
    <property type="project" value="TreeGrafter"/>
</dbReference>
<evidence type="ECO:0000256" key="1">
    <source>
        <dbReference type="ARBA" id="ARBA00000217"/>
    </source>
</evidence>
<keyword evidence="10" id="KW-1185">Reference proteome</keyword>
<dbReference type="AlphaFoldDB" id="A0A1X7R3A0"/>
<evidence type="ECO:0000256" key="6">
    <source>
        <dbReference type="ARBA" id="ARBA00035808"/>
    </source>
</evidence>
<gene>
    <name evidence="9" type="ORF">KASA_0N00396G</name>
</gene>
<dbReference type="PANTHER" id="PTHR45694:SF18">
    <property type="entry name" value="GLUTAREDOXIN-1-RELATED"/>
    <property type="match status" value="1"/>
</dbReference>
<dbReference type="InterPro" id="IPR011899">
    <property type="entry name" value="Glutaredoxin_euk/vir"/>
</dbReference>
<sequence>MVSQQTINKVKEMIKEKEVFVASKSYCPYCKKAKSTLFKELNVPEDKALVLELDEMTDGKDIQDALYEITGQSTVPNIFIEGAQVGGNDDLQTLKRSGKLDQMLQKVMN</sequence>
<dbReference type="PRINTS" id="PR00160">
    <property type="entry name" value="GLUTAREDOXIN"/>
</dbReference>
<dbReference type="GO" id="GO:0004602">
    <property type="term" value="F:glutathione peroxidase activity"/>
    <property type="evidence" value="ECO:0007669"/>
    <property type="project" value="UniProtKB-EC"/>
</dbReference>
<dbReference type="GO" id="GO:0034599">
    <property type="term" value="P:cellular response to oxidative stress"/>
    <property type="evidence" value="ECO:0007669"/>
    <property type="project" value="TreeGrafter"/>
</dbReference>
<proteinExistence type="predicted"/>
<dbReference type="InterPro" id="IPR036249">
    <property type="entry name" value="Thioredoxin-like_sf"/>
</dbReference>
<feature type="domain" description="Glutaredoxin" evidence="8">
    <location>
        <begin position="19"/>
        <end position="82"/>
    </location>
</feature>
<dbReference type="PANTHER" id="PTHR45694">
    <property type="entry name" value="GLUTAREDOXIN 2"/>
    <property type="match status" value="1"/>
</dbReference>
<dbReference type="PROSITE" id="PS51354">
    <property type="entry name" value="GLUTAREDOXIN_2"/>
    <property type="match status" value="1"/>
</dbReference>
<dbReference type="Pfam" id="PF00462">
    <property type="entry name" value="Glutaredoxin"/>
    <property type="match status" value="1"/>
</dbReference>
<evidence type="ECO:0000259" key="8">
    <source>
        <dbReference type="Pfam" id="PF00462"/>
    </source>
</evidence>
<keyword evidence="3" id="KW-0249">Electron transport</keyword>
<evidence type="ECO:0000256" key="5">
    <source>
        <dbReference type="ARBA" id="ARBA00023284"/>
    </source>
</evidence>
<dbReference type="GO" id="GO:0005634">
    <property type="term" value="C:nucleus"/>
    <property type="evidence" value="ECO:0007669"/>
    <property type="project" value="TreeGrafter"/>
</dbReference>
<evidence type="ECO:0000256" key="3">
    <source>
        <dbReference type="ARBA" id="ARBA00022982"/>
    </source>
</evidence>
<dbReference type="EMBL" id="FXLY01000005">
    <property type="protein sequence ID" value="SMN20115.1"/>
    <property type="molecule type" value="Genomic_DNA"/>
</dbReference>
<dbReference type="InterPro" id="IPR014025">
    <property type="entry name" value="Glutaredoxin_subgr"/>
</dbReference>
<dbReference type="GO" id="GO:0004364">
    <property type="term" value="F:glutathione transferase activity"/>
    <property type="evidence" value="ECO:0007669"/>
    <property type="project" value="UniProtKB-EC"/>
</dbReference>
<dbReference type="CDD" id="cd03419">
    <property type="entry name" value="GRX_GRXh_1_2_like"/>
    <property type="match status" value="1"/>
</dbReference>
<dbReference type="InterPro" id="IPR011767">
    <property type="entry name" value="GLR_AS"/>
</dbReference>
<dbReference type="STRING" id="1789683.A0A1X7R3A0"/>
<evidence type="ECO:0000256" key="7">
    <source>
        <dbReference type="ARBA" id="ARBA00047960"/>
    </source>
</evidence>
<dbReference type="OrthoDB" id="418495at2759"/>
<dbReference type="Gene3D" id="3.40.30.10">
    <property type="entry name" value="Glutaredoxin"/>
    <property type="match status" value="1"/>
</dbReference>
<evidence type="ECO:0000256" key="2">
    <source>
        <dbReference type="ARBA" id="ARBA00022448"/>
    </source>
</evidence>
<dbReference type="GO" id="GO:0015038">
    <property type="term" value="F:glutathione disulfide oxidoreductase activity"/>
    <property type="evidence" value="ECO:0007669"/>
    <property type="project" value="TreeGrafter"/>
</dbReference>
<dbReference type="InterPro" id="IPR002109">
    <property type="entry name" value="Glutaredoxin"/>
</dbReference>
<evidence type="ECO:0000256" key="4">
    <source>
        <dbReference type="ARBA" id="ARBA00023157"/>
    </source>
</evidence>